<gene>
    <name evidence="1" type="ORF">CJ255_00465</name>
</gene>
<evidence type="ECO:0000313" key="2">
    <source>
        <dbReference type="Proteomes" id="UP000220527"/>
    </source>
</evidence>
<reference evidence="2" key="1">
    <citation type="submission" date="2017-08" db="EMBL/GenBank/DDBJ databases">
        <authorList>
            <person name="Grouzdev D.S."/>
            <person name="Gaisin V.A."/>
            <person name="Rysina M.S."/>
            <person name="Gorlenko V.M."/>
        </authorList>
    </citation>
    <scope>NUCLEOTIDE SEQUENCE [LARGE SCALE GENOMIC DNA]</scope>
    <source>
        <strain evidence="2">Kir15-3F</strain>
    </source>
</reference>
<dbReference type="AlphaFoldDB" id="A0A2A6RQA8"/>
<protein>
    <submittedName>
        <fullName evidence="1">Uncharacterized protein</fullName>
    </submittedName>
</protein>
<evidence type="ECO:0000313" key="1">
    <source>
        <dbReference type="EMBL" id="PDW05100.1"/>
    </source>
</evidence>
<dbReference type="EMBL" id="NQWI01000001">
    <property type="protein sequence ID" value="PDW05100.1"/>
    <property type="molecule type" value="Genomic_DNA"/>
</dbReference>
<keyword evidence="2" id="KW-1185">Reference proteome</keyword>
<accession>A0A2A6RQA8</accession>
<comment type="caution">
    <text evidence="1">The sequence shown here is derived from an EMBL/GenBank/DDBJ whole genome shotgun (WGS) entry which is preliminary data.</text>
</comment>
<proteinExistence type="predicted"/>
<sequence>MSHDTFAHALALLRTALADPQAEFRPGQWEVVEKLDSHNPLLYESIHLPHHRAYLLHLF</sequence>
<name>A0A2A6RQA8_9CHLR</name>
<organism evidence="1 2">
    <name type="scientific">Candidatus Viridilinea mediisalina</name>
    <dbReference type="NCBI Taxonomy" id="2024553"/>
    <lineage>
        <taxon>Bacteria</taxon>
        <taxon>Bacillati</taxon>
        <taxon>Chloroflexota</taxon>
        <taxon>Chloroflexia</taxon>
        <taxon>Chloroflexales</taxon>
        <taxon>Chloroflexineae</taxon>
        <taxon>Oscillochloridaceae</taxon>
        <taxon>Candidatus Viridilinea</taxon>
    </lineage>
</organism>
<dbReference type="Proteomes" id="UP000220527">
    <property type="component" value="Unassembled WGS sequence"/>
</dbReference>